<dbReference type="InterPro" id="IPR001841">
    <property type="entry name" value="Znf_RING"/>
</dbReference>
<organism evidence="7">
    <name type="scientific">Skeletonema marinoi</name>
    <dbReference type="NCBI Taxonomy" id="267567"/>
    <lineage>
        <taxon>Eukaryota</taxon>
        <taxon>Sar</taxon>
        <taxon>Stramenopiles</taxon>
        <taxon>Ochrophyta</taxon>
        <taxon>Bacillariophyta</taxon>
        <taxon>Coscinodiscophyceae</taxon>
        <taxon>Thalassiosirophycidae</taxon>
        <taxon>Thalassiosirales</taxon>
        <taxon>Skeletonemataceae</taxon>
        <taxon>Skeletonema</taxon>
        <taxon>Skeletonema marinoi-dohrnii complex</taxon>
    </lineage>
</organism>
<gene>
    <name evidence="7" type="ORF">SMAR0320_LOCUS18326</name>
</gene>
<feature type="region of interest" description="Disordered" evidence="5">
    <location>
        <begin position="333"/>
        <end position="380"/>
    </location>
</feature>
<evidence type="ECO:0000256" key="4">
    <source>
        <dbReference type="PROSITE-ProRule" id="PRU00175"/>
    </source>
</evidence>
<keyword evidence="2 4" id="KW-0863">Zinc-finger</keyword>
<dbReference type="InterPro" id="IPR053238">
    <property type="entry name" value="RING-H2_zinc_finger"/>
</dbReference>
<dbReference type="PROSITE" id="PS50089">
    <property type="entry name" value="ZF_RING_2"/>
    <property type="match status" value="1"/>
</dbReference>
<keyword evidence="1" id="KW-0479">Metal-binding</keyword>
<evidence type="ECO:0000256" key="2">
    <source>
        <dbReference type="ARBA" id="ARBA00022771"/>
    </source>
</evidence>
<name>A0A7S2PX45_9STRA</name>
<dbReference type="EMBL" id="HBGZ01025772">
    <property type="protein sequence ID" value="CAD9621699.1"/>
    <property type="molecule type" value="Transcribed_RNA"/>
</dbReference>
<sequence>MVTVAARNNNTSDGETGTIDSPPRPVRTSSPRQGNNTSPVSPRSRHSAATSNNFRKYGSIRPPIPVLQNEFCTTYRLWEEHDAILRRVELKPSDRRFVNLSIHGGDGRNDWRKFKPRQVVSGGERRNNDHNSSSSGSSSDDDDSVVMQDEEIEWKEAFAHLRTLYYRHHHDYDNQEQQEFSLGNYQKNEFLESLCAIDDEDTLEEKLEEVDDNDEEVQLGSAQSLSETPLHSCEETQNVGKTNIAEQKQQQQKKRTDMENLAKLFRPGSKLSGTIETSRFSQDDYSLVIMEENECDELGRPKGYLARQARGKDEQCVFVHVKFVPLSDVLANNIDDGEEDSVDDEIEGKTADDIDGTDDNPSKSHNNLPPPQSQPPLEPEERITIQIEYVDGERSYWGYWNPNTLTFEGTVQKLGDGNNQGSTDRGGGMRNSASTNNVIMSGLISGRAVGVTDGEVSGTGGDNTDGVAATATGLSQRQKKQFTFSLSPCTHLHPRGRGIPPSVWQRFSMPSFRSMLGSEYLSLDDVGLFGVGFASNTKKKSKVSEQDQLAVMDELAFDDNLKFVLHRARTEQLLLDTLMKLAELGSLIDFAELARKRNVARRREKWRRRMRKVTPKMPRKFKRRKKKEVAGGVDISTLDSVEKKKVQFYDHLAVISWDRLLQAASIEAERTCATFRRRSALLDSLTFQSDEYKYQVMSDLRANGLTLASSHCEWDQCIQMGRTVALGWSWFERGSWGCFERSAVVGKRCVYLLFQMHSRLGVCHELLEKSFRGADARISIARLESFKQVRCDDKSEEDDSEEFLCGVCQCDIHEADGEDNKKATVVVTLPCSHSFHWNCIQEWLHDHSKCPICRVDLNE</sequence>
<dbReference type="CDD" id="cd16448">
    <property type="entry name" value="RING-H2"/>
    <property type="match status" value="1"/>
</dbReference>
<dbReference type="Gene3D" id="3.30.40.10">
    <property type="entry name" value="Zinc/RING finger domain, C3HC4 (zinc finger)"/>
    <property type="match status" value="1"/>
</dbReference>
<dbReference type="GO" id="GO:0008270">
    <property type="term" value="F:zinc ion binding"/>
    <property type="evidence" value="ECO:0007669"/>
    <property type="project" value="UniProtKB-KW"/>
</dbReference>
<feature type="compositionally biased region" description="Polar residues" evidence="5">
    <location>
        <begin position="1"/>
        <end position="19"/>
    </location>
</feature>
<feature type="compositionally biased region" description="Polar residues" evidence="5">
    <location>
        <begin position="33"/>
        <end position="54"/>
    </location>
</feature>
<feature type="compositionally biased region" description="Acidic residues" evidence="5">
    <location>
        <begin position="335"/>
        <end position="346"/>
    </location>
</feature>
<feature type="region of interest" description="Disordered" evidence="5">
    <location>
        <begin position="109"/>
        <end position="146"/>
    </location>
</feature>
<protein>
    <recommendedName>
        <fullName evidence="6">RING-type domain-containing protein</fullName>
    </recommendedName>
</protein>
<feature type="domain" description="RING-type" evidence="6">
    <location>
        <begin position="805"/>
        <end position="854"/>
    </location>
</feature>
<proteinExistence type="predicted"/>
<evidence type="ECO:0000256" key="5">
    <source>
        <dbReference type="SAM" id="MobiDB-lite"/>
    </source>
</evidence>
<feature type="compositionally biased region" description="Polar residues" evidence="5">
    <location>
        <begin position="220"/>
        <end position="231"/>
    </location>
</feature>
<dbReference type="AlphaFoldDB" id="A0A7S2PX45"/>
<evidence type="ECO:0000256" key="1">
    <source>
        <dbReference type="ARBA" id="ARBA00022723"/>
    </source>
</evidence>
<keyword evidence="3" id="KW-0862">Zinc</keyword>
<feature type="region of interest" description="Disordered" evidence="5">
    <location>
        <begin position="210"/>
        <end position="231"/>
    </location>
</feature>
<reference evidence="7" key="1">
    <citation type="submission" date="2021-01" db="EMBL/GenBank/DDBJ databases">
        <authorList>
            <person name="Corre E."/>
            <person name="Pelletier E."/>
            <person name="Niang G."/>
            <person name="Scheremetjew M."/>
            <person name="Finn R."/>
            <person name="Kale V."/>
            <person name="Holt S."/>
            <person name="Cochrane G."/>
            <person name="Meng A."/>
            <person name="Brown T."/>
            <person name="Cohen L."/>
        </authorList>
    </citation>
    <scope>NUCLEOTIDE SEQUENCE</scope>
    <source>
        <strain evidence="7">SM1012Den-03</strain>
    </source>
</reference>
<evidence type="ECO:0000256" key="3">
    <source>
        <dbReference type="ARBA" id="ARBA00022833"/>
    </source>
</evidence>
<dbReference type="InterPro" id="IPR013083">
    <property type="entry name" value="Znf_RING/FYVE/PHD"/>
</dbReference>
<feature type="compositionally biased region" description="Pro residues" evidence="5">
    <location>
        <begin position="368"/>
        <end position="377"/>
    </location>
</feature>
<dbReference type="SUPFAM" id="SSF57850">
    <property type="entry name" value="RING/U-box"/>
    <property type="match status" value="1"/>
</dbReference>
<dbReference type="PANTHER" id="PTHR14155">
    <property type="entry name" value="RING FINGER DOMAIN-CONTAINING"/>
    <property type="match status" value="1"/>
</dbReference>
<feature type="region of interest" description="Disordered" evidence="5">
    <location>
        <begin position="1"/>
        <end position="60"/>
    </location>
</feature>
<dbReference type="Pfam" id="PF13639">
    <property type="entry name" value="zf-RING_2"/>
    <property type="match status" value="1"/>
</dbReference>
<dbReference type="PANTHER" id="PTHR14155:SF627">
    <property type="entry name" value="OS06G0192800 PROTEIN"/>
    <property type="match status" value="1"/>
</dbReference>
<evidence type="ECO:0000313" key="7">
    <source>
        <dbReference type="EMBL" id="CAD9621699.1"/>
    </source>
</evidence>
<accession>A0A7S2PX45</accession>
<evidence type="ECO:0000259" key="6">
    <source>
        <dbReference type="PROSITE" id="PS50089"/>
    </source>
</evidence>
<dbReference type="SMART" id="SM00184">
    <property type="entry name" value="RING"/>
    <property type="match status" value="1"/>
</dbReference>